<dbReference type="Pfam" id="PF09265">
    <property type="entry name" value="Cytokin-bind"/>
    <property type="match status" value="1"/>
</dbReference>
<dbReference type="PANTHER" id="PTHR13878">
    <property type="entry name" value="GULONOLACTONE OXIDASE"/>
    <property type="match status" value="1"/>
</dbReference>
<dbReference type="SUPFAM" id="SSF56176">
    <property type="entry name" value="FAD-binding/transporter-associated domain-like"/>
    <property type="match status" value="1"/>
</dbReference>
<evidence type="ECO:0000256" key="5">
    <source>
        <dbReference type="ARBA" id="ARBA00022827"/>
    </source>
</evidence>
<protein>
    <recommendedName>
        <fullName evidence="3">cytokinin dehydrogenase</fullName>
        <ecNumber evidence="3">1.5.99.12</ecNumber>
    </recommendedName>
</protein>
<evidence type="ECO:0000313" key="11">
    <source>
        <dbReference type="RefSeq" id="XP_029117551.1"/>
    </source>
</evidence>
<dbReference type="Gene3D" id="3.40.462.10">
    <property type="entry name" value="FAD-linked oxidases, C-terminal domain"/>
    <property type="match status" value="1"/>
</dbReference>
<dbReference type="InterPro" id="IPR016167">
    <property type="entry name" value="FAD-bd_PCMH_sub1"/>
</dbReference>
<dbReference type="SUPFAM" id="SSF55103">
    <property type="entry name" value="FAD-linked oxidases, C-terminal domain"/>
    <property type="match status" value="2"/>
</dbReference>
<organism evidence="10 11">
    <name type="scientific">Elaeis guineensis var. tenera</name>
    <name type="common">Oil palm</name>
    <dbReference type="NCBI Taxonomy" id="51953"/>
    <lineage>
        <taxon>Eukaryota</taxon>
        <taxon>Viridiplantae</taxon>
        <taxon>Streptophyta</taxon>
        <taxon>Embryophyta</taxon>
        <taxon>Tracheophyta</taxon>
        <taxon>Spermatophyta</taxon>
        <taxon>Magnoliopsida</taxon>
        <taxon>Liliopsida</taxon>
        <taxon>Arecaceae</taxon>
        <taxon>Arecoideae</taxon>
        <taxon>Cocoseae</taxon>
        <taxon>Elaeidinae</taxon>
        <taxon>Elaeis</taxon>
    </lineage>
</organism>
<dbReference type="RefSeq" id="XP_029117551.1">
    <property type="nucleotide sequence ID" value="XM_029261718.1"/>
</dbReference>
<evidence type="ECO:0000256" key="4">
    <source>
        <dbReference type="ARBA" id="ARBA00022630"/>
    </source>
</evidence>
<keyword evidence="10" id="KW-1185">Reference proteome</keyword>
<feature type="chain" id="PRO_5035445320" description="cytokinin dehydrogenase" evidence="8">
    <location>
        <begin position="28"/>
        <end position="529"/>
    </location>
</feature>
<dbReference type="AlphaFoldDB" id="A0A8N4I653"/>
<dbReference type="KEGG" id="egu:105034779"/>
<evidence type="ECO:0000256" key="3">
    <source>
        <dbReference type="ARBA" id="ARBA00011928"/>
    </source>
</evidence>
<dbReference type="InterPro" id="IPR016169">
    <property type="entry name" value="FAD-bd_PCMH_sub2"/>
</dbReference>
<dbReference type="EC" id="1.5.99.12" evidence="3"/>
<keyword evidence="6" id="KW-0560">Oxidoreductase</keyword>
<dbReference type="InterPro" id="IPR006094">
    <property type="entry name" value="Oxid_FAD_bind_N"/>
</dbReference>
<evidence type="ECO:0000259" key="9">
    <source>
        <dbReference type="PROSITE" id="PS51387"/>
    </source>
</evidence>
<feature type="domain" description="FAD-binding PCMH-type" evidence="9">
    <location>
        <begin position="51"/>
        <end position="235"/>
    </location>
</feature>
<dbReference type="InterPro" id="IPR015345">
    <property type="entry name" value="Cytokinin_DH_FAD/cytokin-bd"/>
</dbReference>
<dbReference type="PANTHER" id="PTHR13878:SF107">
    <property type="entry name" value="CYTOKININ DEHYDROGENASE 3"/>
    <property type="match status" value="1"/>
</dbReference>
<evidence type="ECO:0000256" key="2">
    <source>
        <dbReference type="ARBA" id="ARBA00005466"/>
    </source>
</evidence>
<dbReference type="GeneID" id="105034779"/>
<dbReference type="InterPro" id="IPR050432">
    <property type="entry name" value="FAD-linked_Oxidoreductases_BP"/>
</dbReference>
<gene>
    <name evidence="11" type="primary">LOC105034779</name>
</gene>
<accession>A0A8N4I653</accession>
<keyword evidence="4" id="KW-0285">Flavoprotein</keyword>
<proteinExistence type="inferred from homology"/>
<dbReference type="PROSITE" id="PS51387">
    <property type="entry name" value="FAD_PCMH"/>
    <property type="match status" value="1"/>
</dbReference>
<dbReference type="InterPro" id="IPR016164">
    <property type="entry name" value="FAD-linked_Oxase-like_C"/>
</dbReference>
<dbReference type="Pfam" id="PF01565">
    <property type="entry name" value="FAD_binding_4"/>
    <property type="match status" value="1"/>
</dbReference>
<evidence type="ECO:0000256" key="6">
    <source>
        <dbReference type="ARBA" id="ARBA00023002"/>
    </source>
</evidence>
<dbReference type="Proteomes" id="UP000504607">
    <property type="component" value="Unplaced"/>
</dbReference>
<dbReference type="GO" id="GO:0071949">
    <property type="term" value="F:FAD binding"/>
    <property type="evidence" value="ECO:0007669"/>
    <property type="project" value="InterPro"/>
</dbReference>
<evidence type="ECO:0000313" key="10">
    <source>
        <dbReference type="Proteomes" id="UP000504607"/>
    </source>
</evidence>
<dbReference type="OrthoDB" id="415825at2759"/>
<dbReference type="InterPro" id="IPR016166">
    <property type="entry name" value="FAD-bd_PCMH"/>
</dbReference>
<dbReference type="InterPro" id="IPR016170">
    <property type="entry name" value="Cytok_DH_C_sf"/>
</dbReference>
<dbReference type="GO" id="GO:0019139">
    <property type="term" value="F:cytokinin dehydrogenase activity"/>
    <property type="evidence" value="ECO:0007669"/>
    <property type="project" value="UniProtKB-EC"/>
</dbReference>
<name>A0A8N4I653_ELAGV</name>
<feature type="region of interest" description="Disordered" evidence="7">
    <location>
        <begin position="457"/>
        <end position="476"/>
    </location>
</feature>
<feature type="signal peptide" evidence="8">
    <location>
        <begin position="1"/>
        <end position="27"/>
    </location>
</feature>
<evidence type="ECO:0000256" key="1">
    <source>
        <dbReference type="ARBA" id="ARBA00001974"/>
    </source>
</evidence>
<dbReference type="InterPro" id="IPR036318">
    <property type="entry name" value="FAD-bd_PCMH-like_sf"/>
</dbReference>
<comment type="similarity">
    <text evidence="2">Belongs to the oxygen-dependent FAD-linked oxidoreductase family.</text>
</comment>
<dbReference type="Gene3D" id="3.30.43.10">
    <property type="entry name" value="Uridine Diphospho-n-acetylenolpyruvylglucosamine Reductase, domain 2"/>
    <property type="match status" value="1"/>
</dbReference>
<dbReference type="GO" id="GO:0009690">
    <property type="term" value="P:cytokinin metabolic process"/>
    <property type="evidence" value="ECO:0007669"/>
    <property type="project" value="InterPro"/>
</dbReference>
<evidence type="ECO:0000256" key="8">
    <source>
        <dbReference type="SAM" id="SignalP"/>
    </source>
</evidence>
<evidence type="ECO:0000256" key="7">
    <source>
        <dbReference type="SAM" id="MobiDB-lite"/>
    </source>
</evidence>
<comment type="cofactor">
    <cofactor evidence="1">
        <name>FAD</name>
        <dbReference type="ChEBI" id="CHEBI:57692"/>
    </cofactor>
</comment>
<keyword evidence="5" id="KW-0274">FAD</keyword>
<keyword evidence="8" id="KW-0732">Signal</keyword>
<dbReference type="Gene3D" id="3.30.465.10">
    <property type="match status" value="1"/>
</dbReference>
<sequence>MPSLLLSLQFKALLLHAFGLFVSSSFGAHPLPTNLSPSPFANLTTDYGRIIFNYPTEALQPKSPQDISQLLKSISSSPTHNNVTVAPRGAGHSTYGQAQALDGTVINIRSLTPYIQIGEVQLVASENSTVYVDAGGGVLWIEVLNETLKHGLAPRSWTDYLHLTVGGTLSNAGISGQAYKYGPQIANVMELDVVTGKGDIVTCSEKENSELFYGALGGLGQFGIITRARIVLEPAPQRVKWTRIPYDDFNQFTADEEQLINLGDVNYLEGFISFKDNNSSDVYYTLEFAIYYNNECDAQKTLDQVLSQLNSSRSIASITDVSYFDFLNRVSAEEQSLRRNGLWEVPHPWLNLFVPRDQIRRFKDLLLQTILGSNTSVAGPIIVYPTLKDKWNQNMSAVLPQAKENIFYVASVLRSAPPSCTPGSPCLESFLNQNQKIIEVATAKPTTNKTMAMVDATSRKTKTPMSHPRAEDEGGMGAKQYLPYYKDQNGWKLHFGEKWGRFEELKSRFDPLNILAPGQRIFQRKPLKG</sequence>
<reference evidence="11" key="1">
    <citation type="submission" date="2025-08" db="UniProtKB">
        <authorList>
            <consortium name="RefSeq"/>
        </authorList>
    </citation>
    <scope>IDENTIFICATION</scope>
</reference>